<dbReference type="Proteomes" id="UP001163835">
    <property type="component" value="Unassembled WGS sequence"/>
</dbReference>
<organism evidence="1 2">
    <name type="scientific">Lentinula aff. lateritia</name>
    <dbReference type="NCBI Taxonomy" id="2804960"/>
    <lineage>
        <taxon>Eukaryota</taxon>
        <taxon>Fungi</taxon>
        <taxon>Dikarya</taxon>
        <taxon>Basidiomycota</taxon>
        <taxon>Agaricomycotina</taxon>
        <taxon>Agaricomycetes</taxon>
        <taxon>Agaricomycetidae</taxon>
        <taxon>Agaricales</taxon>
        <taxon>Marasmiineae</taxon>
        <taxon>Omphalotaceae</taxon>
        <taxon>Lentinula</taxon>
    </lineage>
</organism>
<keyword evidence="2" id="KW-1185">Reference proteome</keyword>
<proteinExistence type="predicted"/>
<gene>
    <name evidence="1" type="ORF">F5876DRAFT_69623</name>
</gene>
<dbReference type="EMBL" id="MU795559">
    <property type="protein sequence ID" value="KAJ3805640.1"/>
    <property type="molecule type" value="Genomic_DNA"/>
</dbReference>
<evidence type="ECO:0000313" key="2">
    <source>
        <dbReference type="Proteomes" id="UP001163835"/>
    </source>
</evidence>
<comment type="caution">
    <text evidence="1">The sequence shown here is derived from an EMBL/GenBank/DDBJ whole genome shotgun (WGS) entry which is preliminary data.</text>
</comment>
<protein>
    <submittedName>
        <fullName evidence="1">Uncharacterized protein</fullName>
    </submittedName>
</protein>
<reference evidence="1" key="1">
    <citation type="submission" date="2022-09" db="EMBL/GenBank/DDBJ databases">
        <title>A Global Phylogenomic Analysis of the Shiitake Genus Lentinula.</title>
        <authorList>
            <consortium name="DOE Joint Genome Institute"/>
            <person name="Sierra-Patev S."/>
            <person name="Min B."/>
            <person name="Naranjo-Ortiz M."/>
            <person name="Looney B."/>
            <person name="Konkel Z."/>
            <person name="Slot J.C."/>
            <person name="Sakamoto Y."/>
            <person name="Steenwyk J.L."/>
            <person name="Rokas A."/>
            <person name="Carro J."/>
            <person name="Camarero S."/>
            <person name="Ferreira P."/>
            <person name="Molpeceres G."/>
            <person name="Ruiz-Duenas F.J."/>
            <person name="Serrano A."/>
            <person name="Henrissat B."/>
            <person name="Drula E."/>
            <person name="Hughes K.W."/>
            <person name="Mata J.L."/>
            <person name="Ishikawa N.K."/>
            <person name="Vargas-Isla R."/>
            <person name="Ushijima S."/>
            <person name="Smith C.A."/>
            <person name="Ahrendt S."/>
            <person name="Andreopoulos W."/>
            <person name="He G."/>
            <person name="Labutti K."/>
            <person name="Lipzen A."/>
            <person name="Ng V."/>
            <person name="Riley R."/>
            <person name="Sandor L."/>
            <person name="Barry K."/>
            <person name="Martinez A.T."/>
            <person name="Xiao Y."/>
            <person name="Gibbons J.G."/>
            <person name="Terashima K."/>
            <person name="Grigoriev I.V."/>
            <person name="Hibbett D.S."/>
        </authorList>
    </citation>
    <scope>NUCLEOTIDE SEQUENCE</scope>
    <source>
        <strain evidence="1">TMI1499</strain>
    </source>
</reference>
<name>A0ACC1TLM6_9AGAR</name>
<evidence type="ECO:0000313" key="1">
    <source>
        <dbReference type="EMBL" id="KAJ3805640.1"/>
    </source>
</evidence>
<accession>A0ACC1TLM6</accession>
<sequence length="300" mass="31678">MKFFVTVGFLLIAMNAVLSVNALFTSAAEKACGHFGSSHNNKACSYVVKTKNGRMTVNGTCSKRSGIHVFRHYTCVPAGATSANGSSSAASATATASPASATVASTDTSSADTSGDSSSAGAAGYLQNQSGTVHFSSCVRCLNIEIRKLKAGGIGDCLCNISFFHREHVLDIRMTVTAKEITHHRRPSVLYIVNDTLNIPSTPIFLTTTMKLIASISSFLLVMFLAVIVDAIALDEKLACGAPWNIGHSEGSSCKFWGKDGNGTHVHDGNTNASRPQSIFLTSCYRSSSFGFPPVSWVTS</sequence>